<dbReference type="AlphaFoldDB" id="A0A9X9BLK0"/>
<evidence type="ECO:0000259" key="2">
    <source>
        <dbReference type="Pfam" id="PF00535"/>
    </source>
</evidence>
<keyword evidence="1" id="KW-1003">Cell membrane</keyword>
<dbReference type="PANTHER" id="PTHR43685">
    <property type="entry name" value="GLYCOSYLTRANSFERASE"/>
    <property type="match status" value="1"/>
</dbReference>
<dbReference type="PANTHER" id="PTHR43685:SF2">
    <property type="entry name" value="GLYCOSYLTRANSFERASE 2-LIKE DOMAIN-CONTAINING PROTEIN"/>
    <property type="match status" value="1"/>
</dbReference>
<evidence type="ECO:0000256" key="1">
    <source>
        <dbReference type="ARBA" id="ARBA00022519"/>
    </source>
</evidence>
<evidence type="ECO:0000313" key="4">
    <source>
        <dbReference type="Proteomes" id="UP000316123"/>
    </source>
</evidence>
<dbReference type="SUPFAM" id="SSF53448">
    <property type="entry name" value="Nucleotide-diphospho-sugar transferases"/>
    <property type="match status" value="1"/>
</dbReference>
<sequence>MSVLSVSIIILTYNHESFILEALQSVALQEYPGVQLVIGDDASSDRTCDVIDKFEKHSGMNIDKVYFDANVGITRNFNACLERCQGDVIFVLGGDDVFCPGKIAAQVQHLEDNPSITISYHDVEVFDSDSNRVMYLYNEMHGKHEGGAAELVRRGAFSCGCSVAIRNKNLPACDERIKFASDWLWYIEVLMLSGGEIKYLEGVYARYRRHANNITGGSHLQQQYAEVMQTLDIVAGKYPSLKAVASKSVSERNIAFSMKFFIAGEYWRGLLLFKMAMSKNSLAPLFFLRIRIRRILKLFR</sequence>
<organism evidence="3 4">
    <name type="scientific">Pseudomonas marginalis</name>
    <name type="common">Pseudomonas panacis</name>
    <dbReference type="NCBI Taxonomy" id="298"/>
    <lineage>
        <taxon>Bacteria</taxon>
        <taxon>Pseudomonadati</taxon>
        <taxon>Pseudomonadota</taxon>
        <taxon>Gammaproteobacteria</taxon>
        <taxon>Pseudomonadales</taxon>
        <taxon>Pseudomonadaceae</taxon>
        <taxon>Pseudomonas</taxon>
    </lineage>
</organism>
<proteinExistence type="predicted"/>
<name>A0A9X9BLK0_PSEMA</name>
<evidence type="ECO:0000313" key="3">
    <source>
        <dbReference type="EMBL" id="TWR49446.1"/>
    </source>
</evidence>
<accession>A0A9X9BLK0</accession>
<dbReference type="InterPro" id="IPR029044">
    <property type="entry name" value="Nucleotide-diphossugar_trans"/>
</dbReference>
<dbReference type="Proteomes" id="UP000316123">
    <property type="component" value="Unassembled WGS sequence"/>
</dbReference>
<dbReference type="InterPro" id="IPR001173">
    <property type="entry name" value="Glyco_trans_2-like"/>
</dbReference>
<feature type="domain" description="Glycosyltransferase 2-like" evidence="2">
    <location>
        <begin position="7"/>
        <end position="166"/>
    </location>
</feature>
<keyword evidence="1" id="KW-0472">Membrane</keyword>
<dbReference type="Gene3D" id="3.90.550.10">
    <property type="entry name" value="Spore Coat Polysaccharide Biosynthesis Protein SpsA, Chain A"/>
    <property type="match status" value="1"/>
</dbReference>
<dbReference type="Pfam" id="PF00535">
    <property type="entry name" value="Glycos_transf_2"/>
    <property type="match status" value="1"/>
</dbReference>
<comment type="caution">
    <text evidence="3">The sequence shown here is derived from an EMBL/GenBank/DDBJ whole genome shotgun (WGS) entry which is preliminary data.</text>
</comment>
<dbReference type="OrthoDB" id="9802649at2"/>
<dbReference type="RefSeq" id="WP_074844573.1">
    <property type="nucleotide sequence ID" value="NZ_FNSU01000001.1"/>
</dbReference>
<gene>
    <name evidence="3" type="ORF">FIV41_31130</name>
</gene>
<dbReference type="EMBL" id="VFEQ01000037">
    <property type="protein sequence ID" value="TWR49446.1"/>
    <property type="molecule type" value="Genomic_DNA"/>
</dbReference>
<dbReference type="InterPro" id="IPR050834">
    <property type="entry name" value="Glycosyltransf_2"/>
</dbReference>
<reference evidence="3 4" key="1">
    <citation type="submission" date="2019-06" db="EMBL/GenBank/DDBJ databases">
        <title>Pseudomonas bimorpha sp. nov. isolated from bovine raw milk and skim milk concentrate.</title>
        <authorList>
            <person name="Hofmann K."/>
            <person name="Huptas C."/>
            <person name="Doll E."/>
            <person name="Scherer S."/>
            <person name="Wenning M."/>
        </authorList>
    </citation>
    <scope>NUCLEOTIDE SEQUENCE [LARGE SCALE GENOMIC DNA]</scope>
    <source>
        <strain evidence="3 4">DSM 13124</strain>
    </source>
</reference>
<keyword evidence="1" id="KW-0997">Cell inner membrane</keyword>
<protein>
    <submittedName>
        <fullName evidence="3">Glycosyltransferase</fullName>
    </submittedName>
</protein>